<dbReference type="SMART" id="SM00995">
    <property type="entry name" value="AD"/>
    <property type="match status" value="1"/>
</dbReference>
<dbReference type="EMBL" id="UFQT01002437">
    <property type="protein sequence ID" value="SSX33451.1"/>
    <property type="molecule type" value="Genomic_DNA"/>
</dbReference>
<organism evidence="3">
    <name type="scientific">Culicoides sonorensis</name>
    <name type="common">Biting midge</name>
    <dbReference type="NCBI Taxonomy" id="179676"/>
    <lineage>
        <taxon>Eukaryota</taxon>
        <taxon>Metazoa</taxon>
        <taxon>Ecdysozoa</taxon>
        <taxon>Arthropoda</taxon>
        <taxon>Hexapoda</taxon>
        <taxon>Insecta</taxon>
        <taxon>Pterygota</taxon>
        <taxon>Neoptera</taxon>
        <taxon>Endopterygota</taxon>
        <taxon>Diptera</taxon>
        <taxon>Nematocera</taxon>
        <taxon>Chironomoidea</taxon>
        <taxon>Ceratopogonidae</taxon>
        <taxon>Ceratopogoninae</taxon>
        <taxon>Culicoides</taxon>
        <taxon>Monoculicoides</taxon>
    </lineage>
</organism>
<dbReference type="Pfam" id="PF21166">
    <property type="entry name" value="LSM12_LSM"/>
    <property type="match status" value="1"/>
</dbReference>
<feature type="compositionally biased region" description="Low complexity" evidence="1">
    <location>
        <begin position="163"/>
        <end position="191"/>
    </location>
</feature>
<feature type="region of interest" description="Disordered" evidence="1">
    <location>
        <begin position="147"/>
        <end position="198"/>
    </location>
</feature>
<dbReference type="VEuPathDB" id="VectorBase:CSON006466"/>
<dbReference type="PROSITE" id="PS52001">
    <property type="entry name" value="AD"/>
    <property type="match status" value="1"/>
</dbReference>
<dbReference type="Pfam" id="PF09793">
    <property type="entry name" value="AD"/>
    <property type="match status" value="1"/>
</dbReference>
<evidence type="ECO:0000313" key="3">
    <source>
        <dbReference type="EMBL" id="SSX33451.1"/>
    </source>
</evidence>
<accession>A0A336MVA8</accession>
<evidence type="ECO:0000259" key="2">
    <source>
        <dbReference type="PROSITE" id="PS52001"/>
    </source>
</evidence>
<feature type="domain" description="AD" evidence="2">
    <location>
        <begin position="79"/>
        <end position="174"/>
    </location>
</feature>
<protein>
    <submittedName>
        <fullName evidence="3">CSON006466 protein</fullName>
    </submittedName>
</protein>
<dbReference type="InterPro" id="IPR039683">
    <property type="entry name" value="Lsm12-like"/>
</dbReference>
<proteinExistence type="predicted"/>
<dbReference type="PANTHER" id="PTHR13542">
    <property type="entry name" value="LSM12 HOMOLOG"/>
    <property type="match status" value="1"/>
</dbReference>
<dbReference type="InterPro" id="IPR048478">
    <property type="entry name" value="LSM12_LSM"/>
</dbReference>
<dbReference type="InterPro" id="IPR047574">
    <property type="entry name" value="AD"/>
</dbReference>
<gene>
    <name evidence="3" type="primary">CSON006466</name>
</gene>
<dbReference type="InterPro" id="IPR019181">
    <property type="entry name" value="LSM12_ABD"/>
</dbReference>
<reference evidence="3" key="1">
    <citation type="submission" date="2018-07" db="EMBL/GenBank/DDBJ databases">
        <authorList>
            <person name="Quirk P.G."/>
            <person name="Krulwich T.A."/>
        </authorList>
    </citation>
    <scope>NUCLEOTIDE SEQUENCE</scope>
</reference>
<dbReference type="OMA" id="FEGELYC"/>
<name>A0A336MVA8_CULSO</name>
<sequence length="198" mass="21479">MAAVSECFSIGSTVSCTTCFNQEILGEVMAFDQQTKMLILKCATDTVDSTLKDVYFVNIAFCSNVQVQKEAQTPPDVPPSLNLNRLSTRVRNKVEEKKRLVSALTAGVSPEGQKLYLAITKTIRDQVTWDGPNIVINQDVVISPPYNVENVKGHQGSRPQQVEKNTTTKSESSSSPTATSSSPPLTTSSSTNASKKSF</sequence>
<evidence type="ECO:0000256" key="1">
    <source>
        <dbReference type="SAM" id="MobiDB-lite"/>
    </source>
</evidence>
<dbReference type="AlphaFoldDB" id="A0A336MVA8"/>